<feature type="compositionally biased region" description="Polar residues" evidence="2">
    <location>
        <begin position="69"/>
        <end position="79"/>
    </location>
</feature>
<keyword evidence="1" id="KW-0862">Zinc</keyword>
<reference evidence="4 5" key="1">
    <citation type="submission" date="2024-01" db="EMBL/GenBank/DDBJ databases">
        <title>A draft genome for a cacao thread blight-causing isolate of Paramarasmius palmivorus.</title>
        <authorList>
            <person name="Baruah I.K."/>
            <person name="Bukari Y."/>
            <person name="Amoako-Attah I."/>
            <person name="Meinhardt L.W."/>
            <person name="Bailey B.A."/>
            <person name="Cohen S.P."/>
        </authorList>
    </citation>
    <scope>NUCLEOTIDE SEQUENCE [LARGE SCALE GENOMIC DNA]</scope>
    <source>
        <strain evidence="4 5">GH-12</strain>
    </source>
</reference>
<dbReference type="PANTHER" id="PTHR36167:SF3">
    <property type="entry name" value="C2H2 FINGER DOMAIN TRANSCRIPTION FACTOR (EUROFUNG)-RELATED"/>
    <property type="match status" value="1"/>
</dbReference>
<dbReference type="GO" id="GO:0008270">
    <property type="term" value="F:zinc ion binding"/>
    <property type="evidence" value="ECO:0007669"/>
    <property type="project" value="UniProtKB-KW"/>
</dbReference>
<keyword evidence="1" id="KW-0863">Zinc-finger</keyword>
<accession>A0AAW0DXY4</accession>
<feature type="compositionally biased region" description="Polar residues" evidence="2">
    <location>
        <begin position="147"/>
        <end position="160"/>
    </location>
</feature>
<feature type="region of interest" description="Disordered" evidence="2">
    <location>
        <begin position="139"/>
        <end position="412"/>
    </location>
</feature>
<evidence type="ECO:0000313" key="4">
    <source>
        <dbReference type="EMBL" id="KAK7056410.1"/>
    </source>
</evidence>
<dbReference type="Proteomes" id="UP001383192">
    <property type="component" value="Unassembled WGS sequence"/>
</dbReference>
<feature type="domain" description="C2H2-type" evidence="3">
    <location>
        <begin position="424"/>
        <end position="455"/>
    </location>
</feature>
<feature type="region of interest" description="Disordered" evidence="2">
    <location>
        <begin position="480"/>
        <end position="525"/>
    </location>
</feature>
<evidence type="ECO:0000313" key="5">
    <source>
        <dbReference type="Proteomes" id="UP001383192"/>
    </source>
</evidence>
<organism evidence="4 5">
    <name type="scientific">Paramarasmius palmivorus</name>
    <dbReference type="NCBI Taxonomy" id="297713"/>
    <lineage>
        <taxon>Eukaryota</taxon>
        <taxon>Fungi</taxon>
        <taxon>Dikarya</taxon>
        <taxon>Basidiomycota</taxon>
        <taxon>Agaricomycotina</taxon>
        <taxon>Agaricomycetes</taxon>
        <taxon>Agaricomycetidae</taxon>
        <taxon>Agaricales</taxon>
        <taxon>Marasmiineae</taxon>
        <taxon>Marasmiaceae</taxon>
        <taxon>Paramarasmius</taxon>
    </lineage>
</organism>
<proteinExistence type="predicted"/>
<feature type="compositionally biased region" description="Basic and acidic residues" evidence="2">
    <location>
        <begin position="491"/>
        <end position="502"/>
    </location>
</feature>
<feature type="compositionally biased region" description="Low complexity" evidence="2">
    <location>
        <begin position="511"/>
        <end position="525"/>
    </location>
</feature>
<feature type="compositionally biased region" description="Polar residues" evidence="2">
    <location>
        <begin position="598"/>
        <end position="609"/>
    </location>
</feature>
<dbReference type="PROSITE" id="PS50157">
    <property type="entry name" value="ZINC_FINGER_C2H2_2"/>
    <property type="match status" value="1"/>
</dbReference>
<dbReference type="InterPro" id="IPR013087">
    <property type="entry name" value="Znf_C2H2_type"/>
</dbReference>
<keyword evidence="1" id="KW-0479">Metal-binding</keyword>
<dbReference type="PROSITE" id="PS00028">
    <property type="entry name" value="ZINC_FINGER_C2H2_1"/>
    <property type="match status" value="1"/>
</dbReference>
<dbReference type="EMBL" id="JAYKXP010000007">
    <property type="protein sequence ID" value="KAK7056410.1"/>
    <property type="molecule type" value="Genomic_DNA"/>
</dbReference>
<sequence length="684" mass="74130">MLPAPLPAPVPFHFAPSCEPASNTIFTRPRLAVSSTFYQDIAQLDFAPVSPAYSSSTEGTGNGESSTSPRSSQAYSSPNYHYDNCGSNSTSFGSPSSSTEMYDSDPPSAYPTTSSPSNIYHGSVPATNYSIGTVSDIRKSDAPASYPTDSPSPGDVQSSAGFFYSSPEPHSQDQLPSTSPNFRADPDEDLKHPSQLLQGSDSHSFLSNPDTTSYPSQDTNTTDLRRMSEPSIHSSSGFSASSGTNADSASRYPYSASYTSPFRAPHQRGNSLGSVRDLRHHQQLPFSQSRTSGDDPRHMPPDTPFHTGDALESPLSPFQPDFSMRSPTLQYPPTEDPYGPSPPGTGTSSSSNARGPIGVSQTSITSDSPGFPPSDIPEAGTSSSDRRKSNSADPSSRTYSFVALPGNAVRKRPRRRYDEIERLYQCSWPDCNKAYGTLNHLNAHVTMQKHGSKRSPNEFKELRKQWRKAKKEQEAAATAAARRAMLGNPTNEREFYDRHDSHYASPPQRYPFSTPQSLPSLSTTPRGYIGGDNYYSSSMERPNYTAVPVRRYSESGISSWNVPSSHRPSVSHSGYMSTSLPSHSGLAYNYGQDHNVHSMESPSYPSGGSSDRPLSIPTPPQMMTGRLPPNSTLLTPLPGYEPRETLPPMQAGGNMTYDPEAYYGDESVGRSSSAHAGRGRDGGF</sequence>
<evidence type="ECO:0000256" key="1">
    <source>
        <dbReference type="PROSITE-ProRule" id="PRU00042"/>
    </source>
</evidence>
<feature type="compositionally biased region" description="Low complexity" evidence="2">
    <location>
        <begin position="231"/>
        <end position="242"/>
    </location>
</feature>
<feature type="compositionally biased region" description="Polar residues" evidence="2">
    <location>
        <begin position="168"/>
        <end position="181"/>
    </location>
</feature>
<evidence type="ECO:0000256" key="2">
    <source>
        <dbReference type="SAM" id="MobiDB-lite"/>
    </source>
</evidence>
<dbReference type="Gene3D" id="3.30.160.60">
    <property type="entry name" value="Classic Zinc Finger"/>
    <property type="match status" value="1"/>
</dbReference>
<feature type="compositionally biased region" description="Low complexity" evidence="2">
    <location>
        <begin position="627"/>
        <end position="638"/>
    </location>
</feature>
<feature type="region of interest" description="Disordered" evidence="2">
    <location>
        <begin position="51"/>
        <end position="118"/>
    </location>
</feature>
<evidence type="ECO:0000259" key="3">
    <source>
        <dbReference type="PROSITE" id="PS50157"/>
    </source>
</evidence>
<feature type="compositionally biased region" description="Polar residues" evidence="2">
    <location>
        <begin position="195"/>
        <end position="222"/>
    </location>
</feature>
<dbReference type="InterPro" id="IPR039327">
    <property type="entry name" value="CON7-like"/>
</dbReference>
<feature type="region of interest" description="Disordered" evidence="2">
    <location>
        <begin position="591"/>
        <end position="684"/>
    </location>
</feature>
<keyword evidence="5" id="KW-1185">Reference proteome</keyword>
<feature type="compositionally biased region" description="Low complexity" evidence="2">
    <location>
        <begin position="87"/>
        <end position="117"/>
    </location>
</feature>
<feature type="compositionally biased region" description="Polar residues" evidence="2">
    <location>
        <begin position="359"/>
        <end position="368"/>
    </location>
</feature>
<feature type="compositionally biased region" description="Low complexity" evidence="2">
    <location>
        <begin position="54"/>
        <end position="68"/>
    </location>
</feature>
<protein>
    <recommendedName>
        <fullName evidence="3">C2H2-type domain-containing protein</fullName>
    </recommendedName>
</protein>
<name>A0AAW0DXY4_9AGAR</name>
<dbReference type="PANTHER" id="PTHR36167">
    <property type="entry name" value="C2H2 FINGER DOMAIN TRANSCRIPTION FACTOR (EUROFUNG)-RELATED"/>
    <property type="match status" value="1"/>
</dbReference>
<dbReference type="GO" id="GO:0006355">
    <property type="term" value="P:regulation of DNA-templated transcription"/>
    <property type="evidence" value="ECO:0007669"/>
    <property type="project" value="InterPro"/>
</dbReference>
<comment type="caution">
    <text evidence="4">The sequence shown here is derived from an EMBL/GenBank/DDBJ whole genome shotgun (WGS) entry which is preliminary data.</text>
</comment>
<dbReference type="AlphaFoldDB" id="A0AAW0DXY4"/>
<gene>
    <name evidence="4" type="ORF">VNI00_002965</name>
</gene>